<evidence type="ECO:0000313" key="7">
    <source>
        <dbReference type="EMBL" id="MBC9812724.1"/>
    </source>
</evidence>
<dbReference type="PANTHER" id="PTHR38480">
    <property type="entry name" value="SLR0254 PROTEIN"/>
    <property type="match status" value="1"/>
</dbReference>
<dbReference type="RefSeq" id="WP_163491494.1">
    <property type="nucleotide sequence ID" value="NZ_JACVEL010000005.1"/>
</dbReference>
<dbReference type="AlphaFoldDB" id="A0A8J6P6D3"/>
<evidence type="ECO:0000256" key="2">
    <source>
        <dbReference type="ARBA" id="ARBA00022692"/>
    </source>
</evidence>
<evidence type="ECO:0000256" key="4">
    <source>
        <dbReference type="ARBA" id="ARBA00023136"/>
    </source>
</evidence>
<feature type="transmembrane region" description="Helical" evidence="5">
    <location>
        <begin position="54"/>
        <end position="73"/>
    </location>
</feature>
<proteinExistence type="predicted"/>
<dbReference type="PANTHER" id="PTHR38480:SF1">
    <property type="entry name" value="SLR0254 PROTEIN"/>
    <property type="match status" value="1"/>
</dbReference>
<evidence type="ECO:0000313" key="8">
    <source>
        <dbReference type="Proteomes" id="UP000652681"/>
    </source>
</evidence>
<feature type="transmembrane region" description="Helical" evidence="5">
    <location>
        <begin position="118"/>
        <end position="141"/>
    </location>
</feature>
<evidence type="ECO:0000256" key="3">
    <source>
        <dbReference type="ARBA" id="ARBA00022989"/>
    </source>
</evidence>
<protein>
    <submittedName>
        <fullName evidence="7">RDD family protein</fullName>
    </submittedName>
</protein>
<keyword evidence="2 5" id="KW-0812">Transmembrane</keyword>
<dbReference type="InterPro" id="IPR010432">
    <property type="entry name" value="RDD"/>
</dbReference>
<feature type="transmembrane region" description="Helical" evidence="5">
    <location>
        <begin position="25"/>
        <end position="47"/>
    </location>
</feature>
<keyword evidence="3 5" id="KW-1133">Transmembrane helix</keyword>
<keyword evidence="8" id="KW-1185">Reference proteome</keyword>
<name>A0A8J6P6D3_9FLAO</name>
<gene>
    <name evidence="7" type="ORF">H9Y05_09600</name>
</gene>
<accession>A0A8J6P6D3</accession>
<dbReference type="EMBL" id="JACVEL010000005">
    <property type="protein sequence ID" value="MBC9812724.1"/>
    <property type="molecule type" value="Genomic_DNA"/>
</dbReference>
<evidence type="ECO:0000259" key="6">
    <source>
        <dbReference type="Pfam" id="PF06271"/>
    </source>
</evidence>
<organism evidence="7 8">
    <name type="scientific">Taishania pollutisoli</name>
    <dbReference type="NCBI Taxonomy" id="2766479"/>
    <lineage>
        <taxon>Bacteria</taxon>
        <taxon>Pseudomonadati</taxon>
        <taxon>Bacteroidota</taxon>
        <taxon>Flavobacteriia</taxon>
        <taxon>Flavobacteriales</taxon>
        <taxon>Crocinitomicaceae</taxon>
        <taxon>Taishania</taxon>
    </lineage>
</organism>
<reference evidence="7" key="1">
    <citation type="submission" date="2020-09" db="EMBL/GenBank/DDBJ databases">
        <title>Taishania pollutisoli gen. nov., sp. nov., Isolated from Tetrabromobisphenol A-Contaminated Soil.</title>
        <authorList>
            <person name="Chen Q."/>
        </authorList>
    </citation>
    <scope>NUCLEOTIDE SEQUENCE</scope>
    <source>
        <strain evidence="7">CZZ-1</strain>
    </source>
</reference>
<evidence type="ECO:0000256" key="1">
    <source>
        <dbReference type="ARBA" id="ARBA00004141"/>
    </source>
</evidence>
<dbReference type="GO" id="GO:0016020">
    <property type="term" value="C:membrane"/>
    <property type="evidence" value="ECO:0007669"/>
    <property type="project" value="UniProtKB-SubCell"/>
</dbReference>
<comment type="subcellular location">
    <subcellularLocation>
        <location evidence="1">Membrane</location>
        <topology evidence="1">Multi-pass membrane protein</topology>
    </subcellularLocation>
</comment>
<feature type="domain" description="RDD" evidence="6">
    <location>
        <begin position="19"/>
        <end position="156"/>
    </location>
</feature>
<comment type="caution">
    <text evidence="7">The sequence shown here is derived from an EMBL/GenBank/DDBJ whole genome shotgun (WGS) entry which is preliminary data.</text>
</comment>
<dbReference type="Pfam" id="PF06271">
    <property type="entry name" value="RDD"/>
    <property type="match status" value="1"/>
</dbReference>
<keyword evidence="4 5" id="KW-0472">Membrane</keyword>
<sequence>MSTINFESSQYVSVEFSLANAGQRLLAAFVDMAVFIVYFIVMIAFLGESLIFSVHTYADFFWLLLIKAPWILYNPVCEYFMHGQTLGKYIVGIRVVTLNGDRPKLKEVFTRWIFKGDFLWISANIFVYVWFGMGLVAIAVISLSNYRQRLADVLSNTIVIKTKGSNAYNLKDILSIKDTNTHDVQYPQVIRFTDEDMMLIKNTILRLRKHPTPETIKFGKELCDETARLMGIEPVQSKRMEFLQNVLQDYVVLTR</sequence>
<dbReference type="Proteomes" id="UP000652681">
    <property type="component" value="Unassembled WGS sequence"/>
</dbReference>
<evidence type="ECO:0000256" key="5">
    <source>
        <dbReference type="SAM" id="Phobius"/>
    </source>
</evidence>